<dbReference type="Gene3D" id="3.40.850.10">
    <property type="entry name" value="Kinesin motor domain"/>
    <property type="match status" value="1"/>
</dbReference>
<comment type="subcellular location">
    <subcellularLocation>
        <location evidence="1">Cytoplasm</location>
        <location evidence="1">Cytoskeleton</location>
    </subcellularLocation>
</comment>
<dbReference type="GO" id="GO:0000073">
    <property type="term" value="P:initial mitotic spindle pole body separation"/>
    <property type="evidence" value="ECO:0007669"/>
    <property type="project" value="UniProtKB-ARBA"/>
</dbReference>
<dbReference type="GO" id="GO:0008574">
    <property type="term" value="F:plus-end-directed microtubule motor activity"/>
    <property type="evidence" value="ECO:0007669"/>
    <property type="project" value="TreeGrafter"/>
</dbReference>
<feature type="coiled-coil region" evidence="14">
    <location>
        <begin position="391"/>
        <end position="483"/>
    </location>
</feature>
<dbReference type="AlphaFoldDB" id="A0A1Y2IGL2"/>
<gene>
    <name evidence="17" type="ORF">PYCCODRAFT_1373797</name>
</gene>
<accession>A0A1Y2IGL2</accession>
<protein>
    <submittedName>
        <fullName evidence="17">Kinesin-domain-containing protein</fullName>
    </submittedName>
</protein>
<dbReference type="Proteomes" id="UP000193067">
    <property type="component" value="Unassembled WGS sequence"/>
</dbReference>
<dbReference type="InterPro" id="IPR019821">
    <property type="entry name" value="Kinesin_motor_CS"/>
</dbReference>
<evidence type="ECO:0000256" key="10">
    <source>
        <dbReference type="ARBA" id="ARBA00023212"/>
    </source>
</evidence>
<keyword evidence="18" id="KW-1185">Reference proteome</keyword>
<dbReference type="SMART" id="SM00129">
    <property type="entry name" value="KISc"/>
    <property type="match status" value="1"/>
</dbReference>
<dbReference type="FunFam" id="3.40.850.10:FF:000051">
    <property type="entry name" value="Kinesin-like protein bimC"/>
    <property type="match status" value="1"/>
</dbReference>
<dbReference type="GO" id="GO:0007018">
    <property type="term" value="P:microtubule-based movement"/>
    <property type="evidence" value="ECO:0007669"/>
    <property type="project" value="InterPro"/>
</dbReference>
<name>A0A1Y2IGL2_TRAC3</name>
<keyword evidence="9 13" id="KW-0505">Motor protein</keyword>
<proteinExistence type="inferred from homology"/>
<evidence type="ECO:0000256" key="8">
    <source>
        <dbReference type="ARBA" id="ARBA00023054"/>
    </source>
</evidence>
<sequence>MKNPHHSESETNIRVVIRCRRRSEREIQDNSPIIVSINGPKGDDVTIETSPPTNNLGVVALPTTRTYPFDMVFGPEADQTSIYNDVVHPMLEEVLMGYNCTLFAYGQTGTGKTHTMQGDLATTPMGNPSAQAGMIPRVLFKLFQHLEATSTDYSVKISFVELYNEELRDLLAPELPAPSGSNQPMGMGVQKDAPAQANLKLFDDANKRGVIIQGLEETPVKNAADALALLTKGSHRRQIAATKFNDHSSRSHSVFSITVHSTAASATGDGLLRVGKLNLVDLAGSENIGRSGAENKRAREAGMINQSLLTLGRVINALVDGSPHVPYRESKLTRLLQDSLGGRTKTCIIATISPARSNLEETLSTLDYAIRAKSIRNRPEVNQQMTRNALIKDYVAEITRLHADLRAVREKSGIILSEETWAKMTAEQELRETERQEAIKQVEILEGQMKAVRDEFEEAMALLARTDEELRRTKTQLDGTTAELVDTKKQLVAVEGALEEEIIVRQAHQRSEEALHGVVQEWKQVAREYEGDVGGLFGKLDRKTSALGSNMKAVNSHSKTLSSEAQAMSTRVDSFMKQAAQHLHKVRNETEQFQTKELEALSAISNRLKDQLERVQEGLQLIHAKEEASKEAIDTIRNTIGEAQTRMKSDFAAYADELRKHCEAICEEAETSSLASCNSVEKAFQELGGLIETIKQEALAFVANERKTLQEAKALADNTTNTEILRLKQQNALLTRLLETERIEAKRSADALLERIAGLLGDYTNERDRSLRETFSEMTESNTAAEADMQQLGEKQGQQLEAAVLRGSEWSEELTKRGGEGKRLRDGGIKALSTARNAIRTGVADVQEAVSSSTAGFSQQLQRNVQESDATLNKAFDREHRAKRARMEATDSLATEAQSGYRYMQRSISGSSRAIELTTSRVLTETSGMSEAVDNFNAAASTSLGAIRRATQDLVEEATREDMPTGLTPRKRSRKVVEDLPRTEPREVLVRRWRQRGMSSVGSETFLAEHLPLPEEDAGSPSNSVSPEAMAVDSPIELTPEDQENDLTPSNSPPELVKSLASSSSSSDSVPVIPPIPVLKQPTKPGMGSVGTLTERSTNVVRTRSQRTRRTVPR</sequence>
<dbReference type="GO" id="GO:0008017">
    <property type="term" value="F:microtubule binding"/>
    <property type="evidence" value="ECO:0007669"/>
    <property type="project" value="InterPro"/>
</dbReference>
<keyword evidence="6" id="KW-0498">Mitosis</keyword>
<feature type="binding site" evidence="13">
    <location>
        <begin position="106"/>
        <end position="113"/>
    </location>
    <ligand>
        <name>ATP</name>
        <dbReference type="ChEBI" id="CHEBI:30616"/>
    </ligand>
</feature>
<feature type="region of interest" description="Disordered" evidence="15">
    <location>
        <begin position="1013"/>
        <end position="1114"/>
    </location>
</feature>
<dbReference type="GO" id="GO:0051301">
    <property type="term" value="P:cell division"/>
    <property type="evidence" value="ECO:0007669"/>
    <property type="project" value="UniProtKB-KW"/>
</dbReference>
<feature type="compositionally biased region" description="Low complexity" evidence="15">
    <location>
        <begin position="1062"/>
        <end position="1071"/>
    </location>
</feature>
<evidence type="ECO:0000256" key="3">
    <source>
        <dbReference type="ARBA" id="ARBA00022618"/>
    </source>
</evidence>
<evidence type="ECO:0000259" key="16">
    <source>
        <dbReference type="PROSITE" id="PS50067"/>
    </source>
</evidence>
<organism evidence="17 18">
    <name type="scientific">Trametes coccinea (strain BRFM310)</name>
    <name type="common">Pycnoporus coccineus</name>
    <dbReference type="NCBI Taxonomy" id="1353009"/>
    <lineage>
        <taxon>Eukaryota</taxon>
        <taxon>Fungi</taxon>
        <taxon>Dikarya</taxon>
        <taxon>Basidiomycota</taxon>
        <taxon>Agaricomycotina</taxon>
        <taxon>Agaricomycetes</taxon>
        <taxon>Polyporales</taxon>
        <taxon>Polyporaceae</taxon>
        <taxon>Trametes</taxon>
    </lineage>
</organism>
<dbReference type="GO" id="GO:0072686">
    <property type="term" value="C:mitotic spindle"/>
    <property type="evidence" value="ECO:0007669"/>
    <property type="project" value="TreeGrafter"/>
</dbReference>
<evidence type="ECO:0000256" key="12">
    <source>
        <dbReference type="ARBA" id="ARBA00034704"/>
    </source>
</evidence>
<keyword evidence="11" id="KW-0131">Cell cycle</keyword>
<evidence type="ECO:0000256" key="7">
    <source>
        <dbReference type="ARBA" id="ARBA00022840"/>
    </source>
</evidence>
<dbReference type="PRINTS" id="PR00380">
    <property type="entry name" value="KINESINHEAVY"/>
</dbReference>
<evidence type="ECO:0000256" key="15">
    <source>
        <dbReference type="SAM" id="MobiDB-lite"/>
    </source>
</evidence>
<evidence type="ECO:0000256" key="9">
    <source>
        <dbReference type="ARBA" id="ARBA00023175"/>
    </source>
</evidence>
<dbReference type="InterPro" id="IPR047241">
    <property type="entry name" value="KIF11-like_kin_motor_dom"/>
</dbReference>
<dbReference type="PROSITE" id="PS50067">
    <property type="entry name" value="KINESIN_MOTOR_2"/>
    <property type="match status" value="1"/>
</dbReference>
<evidence type="ECO:0000256" key="14">
    <source>
        <dbReference type="SAM" id="Coils"/>
    </source>
</evidence>
<dbReference type="InterPro" id="IPR027417">
    <property type="entry name" value="P-loop_NTPase"/>
</dbReference>
<evidence type="ECO:0000256" key="6">
    <source>
        <dbReference type="ARBA" id="ARBA00022776"/>
    </source>
</evidence>
<evidence type="ECO:0000256" key="5">
    <source>
        <dbReference type="ARBA" id="ARBA00022741"/>
    </source>
</evidence>
<reference evidence="17 18" key="1">
    <citation type="journal article" date="2015" name="Biotechnol. Biofuels">
        <title>Enhanced degradation of softwood versus hardwood by the white-rot fungus Pycnoporus coccineus.</title>
        <authorList>
            <person name="Couturier M."/>
            <person name="Navarro D."/>
            <person name="Chevret D."/>
            <person name="Henrissat B."/>
            <person name="Piumi F."/>
            <person name="Ruiz-Duenas F.J."/>
            <person name="Martinez A.T."/>
            <person name="Grigoriev I.V."/>
            <person name="Riley R."/>
            <person name="Lipzen A."/>
            <person name="Berrin J.G."/>
            <person name="Master E.R."/>
            <person name="Rosso M.N."/>
        </authorList>
    </citation>
    <scope>NUCLEOTIDE SEQUENCE [LARGE SCALE GENOMIC DNA]</scope>
    <source>
        <strain evidence="17 18">BRFM310</strain>
    </source>
</reference>
<keyword evidence="4" id="KW-0493">Microtubule</keyword>
<keyword evidence="2" id="KW-0963">Cytoplasm</keyword>
<evidence type="ECO:0000313" key="18">
    <source>
        <dbReference type="Proteomes" id="UP000193067"/>
    </source>
</evidence>
<dbReference type="InterPro" id="IPR047149">
    <property type="entry name" value="KIF11-like"/>
</dbReference>
<dbReference type="GO" id="GO:0005524">
    <property type="term" value="F:ATP binding"/>
    <property type="evidence" value="ECO:0007669"/>
    <property type="project" value="UniProtKB-UniRule"/>
</dbReference>
<dbReference type="OrthoDB" id="3176171at2759"/>
<dbReference type="InterPro" id="IPR036961">
    <property type="entry name" value="Kinesin_motor_dom_sf"/>
</dbReference>
<keyword evidence="7 13" id="KW-0067">ATP-binding</keyword>
<dbReference type="PANTHER" id="PTHR47970:SF12">
    <property type="entry name" value="KINESIN FAMILY MEMBER 11"/>
    <property type="match status" value="1"/>
</dbReference>
<keyword evidence="5 13" id="KW-0547">Nucleotide-binding</keyword>
<dbReference type="CDD" id="cd01364">
    <property type="entry name" value="KISc_BimC_Eg5"/>
    <property type="match status" value="1"/>
</dbReference>
<dbReference type="GO" id="GO:0005876">
    <property type="term" value="C:spindle microtubule"/>
    <property type="evidence" value="ECO:0007669"/>
    <property type="project" value="TreeGrafter"/>
</dbReference>
<evidence type="ECO:0000256" key="11">
    <source>
        <dbReference type="ARBA" id="ARBA00023306"/>
    </source>
</evidence>
<keyword evidence="10" id="KW-0206">Cytoskeleton</keyword>
<dbReference type="PROSITE" id="PS00411">
    <property type="entry name" value="KINESIN_MOTOR_1"/>
    <property type="match status" value="1"/>
</dbReference>
<evidence type="ECO:0000256" key="4">
    <source>
        <dbReference type="ARBA" id="ARBA00022701"/>
    </source>
</evidence>
<dbReference type="Pfam" id="PF00225">
    <property type="entry name" value="Kinesin"/>
    <property type="match status" value="1"/>
</dbReference>
<comment type="similarity">
    <text evidence="12">Belongs to the TRAFAC class myosin-kinesin ATPase superfamily. Kinesin family. KIN-5/BimC subfamily.</text>
</comment>
<feature type="domain" description="Kinesin motor" evidence="16">
    <location>
        <begin position="12"/>
        <end position="375"/>
    </location>
</feature>
<dbReference type="PANTHER" id="PTHR47970">
    <property type="entry name" value="KINESIN-LIKE PROTEIN KIF11"/>
    <property type="match status" value="1"/>
</dbReference>
<keyword evidence="8 14" id="KW-0175">Coiled coil</keyword>
<dbReference type="InterPro" id="IPR001752">
    <property type="entry name" value="Kinesin_motor_dom"/>
</dbReference>
<dbReference type="SUPFAM" id="SSF52540">
    <property type="entry name" value="P-loop containing nucleoside triphosphate hydrolases"/>
    <property type="match status" value="1"/>
</dbReference>
<feature type="region of interest" description="Disordered" evidence="15">
    <location>
        <begin position="958"/>
        <end position="980"/>
    </location>
</feature>
<keyword evidence="3" id="KW-0132">Cell division</keyword>
<evidence type="ECO:0000256" key="1">
    <source>
        <dbReference type="ARBA" id="ARBA00004245"/>
    </source>
</evidence>
<evidence type="ECO:0000256" key="2">
    <source>
        <dbReference type="ARBA" id="ARBA00022490"/>
    </source>
</evidence>
<dbReference type="EMBL" id="KZ084131">
    <property type="protein sequence ID" value="OSC99051.1"/>
    <property type="molecule type" value="Genomic_DNA"/>
</dbReference>
<evidence type="ECO:0000256" key="13">
    <source>
        <dbReference type="PROSITE-ProRule" id="PRU00283"/>
    </source>
</evidence>
<dbReference type="STRING" id="1353009.A0A1Y2IGL2"/>
<evidence type="ECO:0000313" key="17">
    <source>
        <dbReference type="EMBL" id="OSC99051.1"/>
    </source>
</evidence>
<dbReference type="GO" id="GO:0005634">
    <property type="term" value="C:nucleus"/>
    <property type="evidence" value="ECO:0007669"/>
    <property type="project" value="TreeGrafter"/>
</dbReference>
<feature type="compositionally biased region" description="Basic residues" evidence="15">
    <location>
        <begin position="1104"/>
        <end position="1114"/>
    </location>
</feature>